<dbReference type="RefSeq" id="XP_007272244.1">
    <property type="nucleotide sequence ID" value="XM_007272182.1"/>
</dbReference>
<organism evidence="2 3">
    <name type="scientific">Fomitiporia mediterranea (strain MF3/22)</name>
    <name type="common">Grapevine white-rot fungus</name>
    <dbReference type="NCBI Taxonomy" id="694068"/>
    <lineage>
        <taxon>Eukaryota</taxon>
        <taxon>Fungi</taxon>
        <taxon>Dikarya</taxon>
        <taxon>Basidiomycota</taxon>
        <taxon>Agaricomycotina</taxon>
        <taxon>Agaricomycetes</taxon>
        <taxon>Hymenochaetales</taxon>
        <taxon>Hymenochaetaceae</taxon>
        <taxon>Fomitiporia</taxon>
    </lineage>
</organism>
<proteinExistence type="predicted"/>
<feature type="region of interest" description="Disordered" evidence="1">
    <location>
        <begin position="438"/>
        <end position="612"/>
    </location>
</feature>
<sequence>MATKILRTLEGRERIVPLDAERPPRRYRKRRASFGSAEEQLSPNAERFETVRTTDFELTEHADNGQQDYPLSTEHDVATEPQQTIPEGPPSPEVAINMPENKSSSVAGWRQSDDPLPGDKSSSTLGWRHPDELLHTSNVEQRHVPVPAHIVRPMRTVEQTPASAYLTGLTEVDNSGTESVNAQETGIEDSVSKNKGISKGTTLSLQQETFQKARKTFRNVPRPETPKAMSRLASPFNQGIDIEELNKRTHKYDGMHQEHEGNIDLDTIDPSKLTGDELAKWMYQKVRRRHPEATKGMPKRLEDAPPFESTRPWKKDPGKPVPSNKKSARANKGKAPDIRNYGQVELDSSSEADSDVQRMYFQEIEHRRNAESGQWNFRNEGYSKAPRTPQELPVRFKQETYRPKIENEGKDTYYGYDTLAGQGDALQNKIPAYMHHHTDVQGSTHTPSAKHDIKMNRPNPDVIRTVPDASDDSEDESETAKGKESEEKNFHRSSVPPIKRSADRNSKGHRKRTTRDTAEPQSSNTPQTNRFASVRPSDNLARKSYVNRAIQRAEIVKRQDPDPDPGDSSSDSSDSSGYSSSDDGNDSDALFEPTDIDSSDSEGTKKRKKLAKRKWNKELLKLKIQMQSAKPIVPTVYSGEPNLQRYTKTSGSTT</sequence>
<gene>
    <name evidence="2" type="ORF">FOMMEDRAFT_163101</name>
</gene>
<feature type="compositionally biased region" description="Low complexity" evidence="1">
    <location>
        <begin position="566"/>
        <end position="582"/>
    </location>
</feature>
<feature type="compositionally biased region" description="Polar residues" evidence="1">
    <location>
        <begin position="644"/>
        <end position="654"/>
    </location>
</feature>
<evidence type="ECO:0000313" key="2">
    <source>
        <dbReference type="EMBL" id="EJC97493.1"/>
    </source>
</evidence>
<dbReference type="KEGG" id="fme:FOMMEDRAFT_163101"/>
<protein>
    <submittedName>
        <fullName evidence="2">Uncharacterized protein</fullName>
    </submittedName>
</protein>
<evidence type="ECO:0000256" key="1">
    <source>
        <dbReference type="SAM" id="MobiDB-lite"/>
    </source>
</evidence>
<reference evidence="3" key="1">
    <citation type="journal article" date="2012" name="Science">
        <title>The Paleozoic origin of enzymatic lignin decomposition reconstructed from 31 fungal genomes.</title>
        <authorList>
            <person name="Floudas D."/>
            <person name="Binder M."/>
            <person name="Riley R."/>
            <person name="Barry K."/>
            <person name="Blanchette R.A."/>
            <person name="Henrissat B."/>
            <person name="Martinez A.T."/>
            <person name="Otillar R."/>
            <person name="Spatafora J.W."/>
            <person name="Yadav J.S."/>
            <person name="Aerts A."/>
            <person name="Benoit I."/>
            <person name="Boyd A."/>
            <person name="Carlson A."/>
            <person name="Copeland A."/>
            <person name="Coutinho P.M."/>
            <person name="de Vries R.P."/>
            <person name="Ferreira P."/>
            <person name="Findley K."/>
            <person name="Foster B."/>
            <person name="Gaskell J."/>
            <person name="Glotzer D."/>
            <person name="Gorecki P."/>
            <person name="Heitman J."/>
            <person name="Hesse C."/>
            <person name="Hori C."/>
            <person name="Igarashi K."/>
            <person name="Jurgens J.A."/>
            <person name="Kallen N."/>
            <person name="Kersten P."/>
            <person name="Kohler A."/>
            <person name="Kuees U."/>
            <person name="Kumar T.K.A."/>
            <person name="Kuo A."/>
            <person name="LaButti K."/>
            <person name="Larrondo L.F."/>
            <person name="Lindquist E."/>
            <person name="Ling A."/>
            <person name="Lombard V."/>
            <person name="Lucas S."/>
            <person name="Lundell T."/>
            <person name="Martin R."/>
            <person name="McLaughlin D.J."/>
            <person name="Morgenstern I."/>
            <person name="Morin E."/>
            <person name="Murat C."/>
            <person name="Nagy L.G."/>
            <person name="Nolan M."/>
            <person name="Ohm R.A."/>
            <person name="Patyshakuliyeva A."/>
            <person name="Rokas A."/>
            <person name="Ruiz-Duenas F.J."/>
            <person name="Sabat G."/>
            <person name="Salamov A."/>
            <person name="Samejima M."/>
            <person name="Schmutz J."/>
            <person name="Slot J.C."/>
            <person name="St John F."/>
            <person name="Stenlid J."/>
            <person name="Sun H."/>
            <person name="Sun S."/>
            <person name="Syed K."/>
            <person name="Tsang A."/>
            <person name="Wiebenga A."/>
            <person name="Young D."/>
            <person name="Pisabarro A."/>
            <person name="Eastwood D.C."/>
            <person name="Martin F."/>
            <person name="Cullen D."/>
            <person name="Grigoriev I.V."/>
            <person name="Hibbett D.S."/>
        </authorList>
    </citation>
    <scope>NUCLEOTIDE SEQUENCE [LARGE SCALE GENOMIC DNA]</scope>
    <source>
        <strain evidence="3">MF3/22</strain>
    </source>
</reference>
<dbReference type="AlphaFoldDB" id="R7SFK9"/>
<feature type="region of interest" description="Disordered" evidence="1">
    <location>
        <begin position="288"/>
        <end position="336"/>
    </location>
</feature>
<evidence type="ECO:0000313" key="3">
    <source>
        <dbReference type="Proteomes" id="UP000053630"/>
    </source>
</evidence>
<feature type="region of interest" description="Disordered" evidence="1">
    <location>
        <begin position="18"/>
        <end position="128"/>
    </location>
</feature>
<dbReference type="Proteomes" id="UP000053630">
    <property type="component" value="Unassembled WGS sequence"/>
</dbReference>
<keyword evidence="3" id="KW-1185">Reference proteome</keyword>
<feature type="compositionally biased region" description="Basic and acidic residues" evidence="1">
    <location>
        <begin position="46"/>
        <end position="63"/>
    </location>
</feature>
<dbReference type="GeneID" id="18675970"/>
<feature type="compositionally biased region" description="Polar residues" evidence="1">
    <location>
        <begin position="519"/>
        <end position="531"/>
    </location>
</feature>
<feature type="region of interest" description="Disordered" evidence="1">
    <location>
        <begin position="626"/>
        <end position="654"/>
    </location>
</feature>
<name>R7SFK9_FOMME</name>
<feature type="compositionally biased region" description="Basic and acidic residues" evidence="1">
    <location>
        <begin position="478"/>
        <end position="490"/>
    </location>
</feature>
<dbReference type="EMBL" id="JH718273">
    <property type="protein sequence ID" value="EJC97493.1"/>
    <property type="molecule type" value="Genomic_DNA"/>
</dbReference>
<accession>R7SFK9</accession>